<protein>
    <recommendedName>
        <fullName evidence="5">DUF485 domain-containing protein</fullName>
    </recommendedName>
</protein>
<dbReference type="EMBL" id="JBHSRF010000099">
    <property type="protein sequence ID" value="MFC6086751.1"/>
    <property type="molecule type" value="Genomic_DNA"/>
</dbReference>
<sequence length="122" mass="13025">MNEQNDRPGPHDRTPVDDWTGSEDSSGTPADDPAARGRAARLFDIRRIIGGLFLVYGVILTVTGIVDGQEAVTKAAGVRVNLWTGIGMIVVAAIFLVWERLRPVDAPAPAAAEDHDPAARPD</sequence>
<keyword evidence="2" id="KW-0812">Transmembrane</keyword>
<gene>
    <name evidence="3" type="ORF">ACFP1K_36665</name>
</gene>
<evidence type="ECO:0000256" key="1">
    <source>
        <dbReference type="SAM" id="MobiDB-lite"/>
    </source>
</evidence>
<organism evidence="3 4">
    <name type="scientific">Sphaerisporangium aureirubrum</name>
    <dbReference type="NCBI Taxonomy" id="1544736"/>
    <lineage>
        <taxon>Bacteria</taxon>
        <taxon>Bacillati</taxon>
        <taxon>Actinomycetota</taxon>
        <taxon>Actinomycetes</taxon>
        <taxon>Streptosporangiales</taxon>
        <taxon>Streptosporangiaceae</taxon>
        <taxon>Sphaerisporangium</taxon>
    </lineage>
</organism>
<dbReference type="Proteomes" id="UP001596137">
    <property type="component" value="Unassembled WGS sequence"/>
</dbReference>
<feature type="region of interest" description="Disordered" evidence="1">
    <location>
        <begin position="1"/>
        <end position="36"/>
    </location>
</feature>
<comment type="caution">
    <text evidence="3">The sequence shown here is derived from an EMBL/GenBank/DDBJ whole genome shotgun (WGS) entry which is preliminary data.</text>
</comment>
<keyword evidence="2" id="KW-0472">Membrane</keyword>
<name>A0ABW1NV16_9ACTN</name>
<evidence type="ECO:0000313" key="3">
    <source>
        <dbReference type="EMBL" id="MFC6086751.1"/>
    </source>
</evidence>
<feature type="compositionally biased region" description="Basic and acidic residues" evidence="1">
    <location>
        <begin position="1"/>
        <end position="16"/>
    </location>
</feature>
<reference evidence="4" key="1">
    <citation type="journal article" date="2019" name="Int. J. Syst. Evol. Microbiol.">
        <title>The Global Catalogue of Microorganisms (GCM) 10K type strain sequencing project: providing services to taxonomists for standard genome sequencing and annotation.</title>
        <authorList>
            <consortium name="The Broad Institute Genomics Platform"/>
            <consortium name="The Broad Institute Genome Sequencing Center for Infectious Disease"/>
            <person name="Wu L."/>
            <person name="Ma J."/>
        </authorList>
    </citation>
    <scope>NUCLEOTIDE SEQUENCE [LARGE SCALE GENOMIC DNA]</scope>
    <source>
        <strain evidence="4">JCM 30346</strain>
    </source>
</reference>
<feature type="transmembrane region" description="Helical" evidence="2">
    <location>
        <begin position="48"/>
        <end position="66"/>
    </location>
</feature>
<evidence type="ECO:0008006" key="5">
    <source>
        <dbReference type="Google" id="ProtNLM"/>
    </source>
</evidence>
<proteinExistence type="predicted"/>
<accession>A0ABW1NV16</accession>
<feature type="transmembrane region" description="Helical" evidence="2">
    <location>
        <begin position="78"/>
        <end position="98"/>
    </location>
</feature>
<dbReference type="RefSeq" id="WP_380762236.1">
    <property type="nucleotide sequence ID" value="NZ_JBHSRF010000099.1"/>
</dbReference>
<evidence type="ECO:0000313" key="4">
    <source>
        <dbReference type="Proteomes" id="UP001596137"/>
    </source>
</evidence>
<evidence type="ECO:0000256" key="2">
    <source>
        <dbReference type="SAM" id="Phobius"/>
    </source>
</evidence>
<keyword evidence="4" id="KW-1185">Reference proteome</keyword>
<keyword evidence="2" id="KW-1133">Transmembrane helix</keyword>